<dbReference type="Proteomes" id="UP001320159">
    <property type="component" value="Unassembled WGS sequence"/>
</dbReference>
<reference evidence="2 3" key="1">
    <citation type="submission" date="2017-11" db="EMBL/GenBank/DDBJ databases">
        <title>Isolation and Characterization of Family Methanocellaceae Species from Potential Methane Hydrate Area Offshore Southwestern Taiwan.</title>
        <authorList>
            <person name="Zhang W.-L."/>
            <person name="Chen W.-C."/>
            <person name="Lai M.-C."/>
            <person name="Chen S.-C."/>
        </authorList>
    </citation>
    <scope>NUCLEOTIDE SEQUENCE [LARGE SCALE GENOMIC DNA]</scope>
    <source>
        <strain evidence="2 3">CWC-04</strain>
    </source>
</reference>
<dbReference type="Pfam" id="PF01841">
    <property type="entry name" value="Transglut_core"/>
    <property type="match status" value="1"/>
</dbReference>
<comment type="caution">
    <text evidence="2">The sequence shown here is derived from an EMBL/GenBank/DDBJ whole genome shotgun (WGS) entry which is preliminary data.</text>
</comment>
<name>A0AAP2RDK7_9EURY</name>
<dbReference type="PANTHER" id="PTHR33490:SF3">
    <property type="entry name" value="CONSERVED INTEGRAL MEMBRANE PROTEIN"/>
    <property type="match status" value="1"/>
</dbReference>
<evidence type="ECO:0000313" key="2">
    <source>
        <dbReference type="EMBL" id="MCD1295147.1"/>
    </source>
</evidence>
<gene>
    <name evidence="2" type="ORF">CUJ83_09065</name>
</gene>
<dbReference type="GO" id="GO:0005524">
    <property type="term" value="F:ATP binding"/>
    <property type="evidence" value="ECO:0007669"/>
    <property type="project" value="UniProtKB-KW"/>
</dbReference>
<feature type="domain" description="Transglutaminase-like" evidence="1">
    <location>
        <begin position="40"/>
        <end position="148"/>
    </location>
</feature>
<organism evidence="2 3">
    <name type="scientific">Methanooceanicella nereidis</name>
    <dbReference type="NCBI Taxonomy" id="2052831"/>
    <lineage>
        <taxon>Archaea</taxon>
        <taxon>Methanobacteriati</taxon>
        <taxon>Methanobacteriota</taxon>
        <taxon>Stenosarchaea group</taxon>
        <taxon>Methanomicrobia</taxon>
        <taxon>Methanocellales</taxon>
        <taxon>Methanocellaceae</taxon>
        <taxon>Methanooceanicella</taxon>
    </lineage>
</organism>
<evidence type="ECO:0000313" key="3">
    <source>
        <dbReference type="Proteomes" id="UP001320159"/>
    </source>
</evidence>
<sequence>MRHVSLFLGSRMELMVESDDLNDYLASSDVVDHDDREIQALANILSKGLSEDEEIVRSIYGHIQENILHSFDIHGKEVTCKASEVLRSGHGTCYAKADLFAALLRYLGIPVGFCYQKFVMDDEDPSRYVLHGLNAVYYKSTKKWLRVDVRNRKDGVDPKFYPDMDSGIYPSDKEAGEFDYPYVQVHPSDKVIRALNTYRDPIELENNLPEEL</sequence>
<proteinExistence type="predicted"/>
<dbReference type="AlphaFoldDB" id="A0AAP2RDK7"/>
<keyword evidence="2" id="KW-0547">Nucleotide-binding</keyword>
<dbReference type="InterPro" id="IPR002931">
    <property type="entry name" value="Transglutaminase-like"/>
</dbReference>
<dbReference type="PANTHER" id="PTHR33490">
    <property type="entry name" value="BLR5614 PROTEIN-RELATED"/>
    <property type="match status" value="1"/>
</dbReference>
<dbReference type="Gene3D" id="3.10.620.30">
    <property type="match status" value="1"/>
</dbReference>
<accession>A0AAP2RDK7</accession>
<protein>
    <submittedName>
        <fullName evidence="2">ABC transporter ATP-binding protein</fullName>
    </submittedName>
</protein>
<keyword evidence="3" id="KW-1185">Reference proteome</keyword>
<dbReference type="SUPFAM" id="SSF54001">
    <property type="entry name" value="Cysteine proteinases"/>
    <property type="match status" value="1"/>
</dbReference>
<evidence type="ECO:0000259" key="1">
    <source>
        <dbReference type="Pfam" id="PF01841"/>
    </source>
</evidence>
<dbReference type="EMBL" id="PGCK01000007">
    <property type="protein sequence ID" value="MCD1295147.1"/>
    <property type="molecule type" value="Genomic_DNA"/>
</dbReference>
<dbReference type="InterPro" id="IPR038765">
    <property type="entry name" value="Papain-like_cys_pep_sf"/>
</dbReference>
<keyword evidence="2" id="KW-0067">ATP-binding</keyword>